<keyword evidence="4 5" id="KW-0408">Iron</keyword>
<dbReference type="InterPro" id="IPR002403">
    <property type="entry name" value="Cyt_P450_E_grp-IV"/>
</dbReference>
<dbReference type="PRINTS" id="PR00465">
    <property type="entry name" value="EP450IV"/>
</dbReference>
<evidence type="ECO:0000256" key="6">
    <source>
        <dbReference type="RuleBase" id="RU000461"/>
    </source>
</evidence>
<sequence>MATVTDSPVDLDGFNQGMRSDPLGTLTRIRAEGTVCVIPYDEGEGKGEQRILITTEPALANAALVHGLRTHRELLRQLVGSGLFVAATGDRWRRRRNLLRPMFTPRAVAAGHGVVLRAAEDFVRRELLGGTGQLMDLATTMQRLSVQVILRSVDPALDGPELLELTEALQEAVEYLDHRLFLPDTVDEGDYEAFLKRREVLETFIAGRAGQFGCPASEPGVLAEIVAALGEEAAAGEDPHQVLREELLSVFVAGVETMGTLLTWIFHNLAHSPEALSRSLAEVRAEDLDALAALPSAPNGSLPYLRAVVEESLRLTPPAWALVRTIEEPLEAAGIELVPGDVVLAATYVMHHDPELWEAPEEFRPERFLGDRPPAQQYLPFGAGPHQCLGRQYSLLEAQLVAATVLRHGLFGLLDPEPVTTLRPHIALAPDPNPQAVFTAHGQEHTR</sequence>
<dbReference type="Pfam" id="PF00067">
    <property type="entry name" value="p450"/>
    <property type="match status" value="1"/>
</dbReference>
<dbReference type="EMBL" id="CP163444">
    <property type="protein sequence ID" value="XDQ72387.1"/>
    <property type="molecule type" value="Genomic_DNA"/>
</dbReference>
<dbReference type="PROSITE" id="PS00086">
    <property type="entry name" value="CYTOCHROME_P450"/>
    <property type="match status" value="1"/>
</dbReference>
<dbReference type="Gene3D" id="1.10.630.10">
    <property type="entry name" value="Cytochrome P450"/>
    <property type="match status" value="1"/>
</dbReference>
<evidence type="ECO:0000256" key="1">
    <source>
        <dbReference type="ARBA" id="ARBA00001971"/>
    </source>
</evidence>
<gene>
    <name evidence="7" type="ORF">AB5J54_18595</name>
</gene>
<accession>A0AB39SW19</accession>
<feature type="binding site" description="axial binding residue" evidence="5">
    <location>
        <position position="388"/>
    </location>
    <ligand>
        <name>heme</name>
        <dbReference type="ChEBI" id="CHEBI:30413"/>
    </ligand>
    <ligandPart>
        <name>Fe</name>
        <dbReference type="ChEBI" id="CHEBI:18248"/>
    </ligandPart>
</feature>
<dbReference type="PRINTS" id="PR00385">
    <property type="entry name" value="P450"/>
</dbReference>
<dbReference type="InterPro" id="IPR017972">
    <property type="entry name" value="Cyt_P450_CS"/>
</dbReference>
<keyword evidence="5 6" id="KW-0349">Heme</keyword>
<evidence type="ECO:0000256" key="2">
    <source>
        <dbReference type="ARBA" id="ARBA00010617"/>
    </source>
</evidence>
<dbReference type="RefSeq" id="WP_369145032.1">
    <property type="nucleotide sequence ID" value="NZ_CP163444.1"/>
</dbReference>
<evidence type="ECO:0000256" key="5">
    <source>
        <dbReference type="PIRSR" id="PIRSR602403-1"/>
    </source>
</evidence>
<dbReference type="AlphaFoldDB" id="A0AB39SW19"/>
<evidence type="ECO:0000256" key="4">
    <source>
        <dbReference type="ARBA" id="ARBA00023004"/>
    </source>
</evidence>
<dbReference type="PANTHER" id="PTHR24305:SF166">
    <property type="entry name" value="CYTOCHROME P450 12A4, MITOCHONDRIAL-RELATED"/>
    <property type="match status" value="1"/>
</dbReference>
<comment type="cofactor">
    <cofactor evidence="1 5">
        <name>heme</name>
        <dbReference type="ChEBI" id="CHEBI:30413"/>
    </cofactor>
</comment>
<organism evidence="7">
    <name type="scientific">Streptomyces sp. R44</name>
    <dbReference type="NCBI Taxonomy" id="3238633"/>
    <lineage>
        <taxon>Bacteria</taxon>
        <taxon>Bacillati</taxon>
        <taxon>Actinomycetota</taxon>
        <taxon>Actinomycetes</taxon>
        <taxon>Kitasatosporales</taxon>
        <taxon>Streptomycetaceae</taxon>
        <taxon>Streptomyces</taxon>
    </lineage>
</organism>
<dbReference type="GO" id="GO:0004497">
    <property type="term" value="F:monooxygenase activity"/>
    <property type="evidence" value="ECO:0007669"/>
    <property type="project" value="UniProtKB-KW"/>
</dbReference>
<reference evidence="7" key="1">
    <citation type="submission" date="2024-07" db="EMBL/GenBank/DDBJ databases">
        <authorList>
            <person name="Yu S.T."/>
        </authorList>
    </citation>
    <scope>NUCLEOTIDE SEQUENCE</scope>
    <source>
        <strain evidence="7">R44</strain>
    </source>
</reference>
<dbReference type="GO" id="GO:0016705">
    <property type="term" value="F:oxidoreductase activity, acting on paired donors, with incorporation or reduction of molecular oxygen"/>
    <property type="evidence" value="ECO:0007669"/>
    <property type="project" value="InterPro"/>
</dbReference>
<keyword evidence="6" id="KW-0503">Monooxygenase</keyword>
<dbReference type="InterPro" id="IPR036396">
    <property type="entry name" value="Cyt_P450_sf"/>
</dbReference>
<dbReference type="GO" id="GO:0005506">
    <property type="term" value="F:iron ion binding"/>
    <property type="evidence" value="ECO:0007669"/>
    <property type="project" value="InterPro"/>
</dbReference>
<dbReference type="PANTHER" id="PTHR24305">
    <property type="entry name" value="CYTOCHROME P450"/>
    <property type="match status" value="1"/>
</dbReference>
<protein>
    <submittedName>
        <fullName evidence="7">Cytochrome P450</fullName>
    </submittedName>
</protein>
<dbReference type="GO" id="GO:0020037">
    <property type="term" value="F:heme binding"/>
    <property type="evidence" value="ECO:0007669"/>
    <property type="project" value="InterPro"/>
</dbReference>
<name>A0AB39SW19_9ACTN</name>
<keyword evidence="3 5" id="KW-0479">Metal-binding</keyword>
<proteinExistence type="inferred from homology"/>
<keyword evidence="6" id="KW-0560">Oxidoreductase</keyword>
<evidence type="ECO:0000313" key="7">
    <source>
        <dbReference type="EMBL" id="XDQ72387.1"/>
    </source>
</evidence>
<dbReference type="InterPro" id="IPR001128">
    <property type="entry name" value="Cyt_P450"/>
</dbReference>
<evidence type="ECO:0000256" key="3">
    <source>
        <dbReference type="ARBA" id="ARBA00022723"/>
    </source>
</evidence>
<comment type="similarity">
    <text evidence="2 6">Belongs to the cytochrome P450 family.</text>
</comment>
<dbReference type="SUPFAM" id="SSF48264">
    <property type="entry name" value="Cytochrome P450"/>
    <property type="match status" value="1"/>
</dbReference>
<dbReference type="InterPro" id="IPR050121">
    <property type="entry name" value="Cytochrome_P450_monoxygenase"/>
</dbReference>